<evidence type="ECO:0000259" key="7">
    <source>
        <dbReference type="SMART" id="SM00082"/>
    </source>
</evidence>
<feature type="signal peptide" evidence="6">
    <location>
        <begin position="1"/>
        <end position="22"/>
    </location>
</feature>
<keyword evidence="2 6" id="KW-0732">Signal</keyword>
<keyword evidence="5" id="KW-0472">Membrane</keyword>
<evidence type="ECO:0000256" key="2">
    <source>
        <dbReference type="ARBA" id="ARBA00022729"/>
    </source>
</evidence>
<feature type="compositionally biased region" description="Polar residues" evidence="4">
    <location>
        <begin position="297"/>
        <end position="315"/>
    </location>
</feature>
<feature type="region of interest" description="Disordered" evidence="4">
    <location>
        <begin position="250"/>
        <end position="315"/>
    </location>
</feature>
<protein>
    <submittedName>
        <fullName evidence="8">Uncharacterized LOC113138349</fullName>
    </submittedName>
</protein>
<evidence type="ECO:0000256" key="1">
    <source>
        <dbReference type="ARBA" id="ARBA00022614"/>
    </source>
</evidence>
<reference evidence="8" key="2">
    <citation type="submission" date="2025-09" db="UniProtKB">
        <authorList>
            <consortium name="Ensembl"/>
        </authorList>
    </citation>
    <scope>IDENTIFICATION</scope>
</reference>
<dbReference type="PANTHER" id="PTHR24366:SF161">
    <property type="entry name" value="TIR DOMAIN-CONTAINING PROTEIN"/>
    <property type="match status" value="1"/>
</dbReference>
<dbReference type="RefSeq" id="XP_026176471.1">
    <property type="nucleotide sequence ID" value="XM_026320686.1"/>
</dbReference>
<dbReference type="SMART" id="SM00369">
    <property type="entry name" value="LRR_TYP"/>
    <property type="match status" value="4"/>
</dbReference>
<evidence type="ECO:0000256" key="6">
    <source>
        <dbReference type="SAM" id="SignalP"/>
    </source>
</evidence>
<feature type="compositionally biased region" description="Basic and acidic residues" evidence="4">
    <location>
        <begin position="619"/>
        <end position="630"/>
    </location>
</feature>
<dbReference type="PANTHER" id="PTHR24366">
    <property type="entry name" value="IG(IMMUNOGLOBULIN) AND LRR(LEUCINE RICH REPEAT) DOMAINS"/>
    <property type="match status" value="1"/>
</dbReference>
<dbReference type="InterPro" id="IPR003591">
    <property type="entry name" value="Leu-rich_rpt_typical-subtyp"/>
</dbReference>
<evidence type="ECO:0000256" key="3">
    <source>
        <dbReference type="ARBA" id="ARBA00022737"/>
    </source>
</evidence>
<dbReference type="STRING" id="205130.ENSMAMP00000007916"/>
<dbReference type="AlphaFoldDB" id="A0A3Q3LDU4"/>
<reference evidence="8" key="1">
    <citation type="submission" date="2025-08" db="UniProtKB">
        <authorList>
            <consortium name="Ensembl"/>
        </authorList>
    </citation>
    <scope>IDENTIFICATION</scope>
</reference>
<dbReference type="InterPro" id="IPR032675">
    <property type="entry name" value="LRR_dom_sf"/>
</dbReference>
<dbReference type="Gene3D" id="3.80.10.10">
    <property type="entry name" value="Ribonuclease Inhibitor"/>
    <property type="match status" value="1"/>
</dbReference>
<feature type="transmembrane region" description="Helical" evidence="5">
    <location>
        <begin position="320"/>
        <end position="343"/>
    </location>
</feature>
<keyword evidence="5" id="KW-1133">Transmembrane helix</keyword>
<feature type="compositionally biased region" description="Polar residues" evidence="4">
    <location>
        <begin position="581"/>
        <end position="590"/>
    </location>
</feature>
<dbReference type="InterPro" id="IPR001611">
    <property type="entry name" value="Leu-rich_rpt"/>
</dbReference>
<feature type="compositionally biased region" description="Low complexity" evidence="4">
    <location>
        <begin position="267"/>
        <end position="279"/>
    </location>
</feature>
<dbReference type="Proteomes" id="UP000261640">
    <property type="component" value="Unplaced"/>
</dbReference>
<dbReference type="InParanoid" id="A0A3Q3LDU4"/>
<keyword evidence="5" id="KW-0812">Transmembrane</keyword>
<feature type="domain" description="LRRCT" evidence="7">
    <location>
        <begin position="196"/>
        <end position="246"/>
    </location>
</feature>
<name>A0A3Q3LDU4_9TELE</name>
<dbReference type="InterPro" id="IPR000483">
    <property type="entry name" value="Cys-rich_flank_reg_C"/>
</dbReference>
<feature type="region of interest" description="Disordered" evidence="4">
    <location>
        <begin position="417"/>
        <end position="448"/>
    </location>
</feature>
<evidence type="ECO:0000256" key="4">
    <source>
        <dbReference type="SAM" id="MobiDB-lite"/>
    </source>
</evidence>
<dbReference type="SUPFAM" id="SSF52058">
    <property type="entry name" value="L domain-like"/>
    <property type="match status" value="1"/>
</dbReference>
<feature type="chain" id="PRO_5030081102" evidence="6">
    <location>
        <begin position="23"/>
        <end position="722"/>
    </location>
</feature>
<keyword evidence="9" id="KW-1185">Reference proteome</keyword>
<proteinExistence type="predicted"/>
<feature type="region of interest" description="Disordered" evidence="4">
    <location>
        <begin position="581"/>
        <end position="688"/>
    </location>
</feature>
<evidence type="ECO:0000313" key="9">
    <source>
        <dbReference type="Proteomes" id="UP000261640"/>
    </source>
</evidence>
<accession>A0A3Q3LDU4</accession>
<sequence length="722" mass="79889">MVTTTVVAAVTLLLVNVQTGQSCVGEGHILICRDIPSYFSPGYSTLLIHLNNMGEINSTVFRSNNLSSVTRLRIDSAGVTRIAEGAFISFQNLTTLSLQANRVTQINPKWFGQRGVLTELILTDNHIEDLNELMLKGLSSLTKLSLNKNRIRSIGQNSFRSQTNLAELDLSENRMVWVSPEVFRSLSSPKIRLHGNPWNCLCETEDFVASLKDLWSRFVLDRETEVTCENPPSLRGRPVWNVTVCVTPPTPRPPSGTLHPNPTDGLTTSSTSSVTYLTSPPSPPSRTETFVHPKPTGSITHTGVTETCVNSEPPSETNTVSTLVVVIAALCVLLFVVCFLVVLHRRKHQNKTVIPARPKEEGNMMEEDGGWSHGHSEERHPEMAWRRHFTGVRAKSANAVLLTSPVCVKDDVTFQKETQGQSEGTEIQAEGKQRLAHGTEGAESLSNTNAIMEKQEKQGDGRNGDENPHCGTVNTETVPYLSIGTNPDELNKHSSDTSGHRSLTFMARISTWPPTATQWQARCKMQEGEERRTDVFTVWAENERLKFLNEAKKSVNKVEHPCGPAQGQMEDEIQRNQTEDLQPAPTNASPATKHTQSSKPKKKTTSVSEAQTQEEIQEEVIHDPATESETKTLNQKKPGDNPDLEPANKSIKKSSNKAEQRNEPKPATGSTGSKGPSGGASPDDETLLSGNEFAFMDLLHEVVQNNGRWTRERWKQIHVDKR</sequence>
<dbReference type="GeneID" id="113138349"/>
<dbReference type="SMART" id="SM00082">
    <property type="entry name" value="LRRCT"/>
    <property type="match status" value="1"/>
</dbReference>
<dbReference type="GeneTree" id="ENSGT00940000169810"/>
<organism evidence="8 9">
    <name type="scientific">Mastacembelus armatus</name>
    <name type="common">zig-zag eel</name>
    <dbReference type="NCBI Taxonomy" id="205130"/>
    <lineage>
        <taxon>Eukaryota</taxon>
        <taxon>Metazoa</taxon>
        <taxon>Chordata</taxon>
        <taxon>Craniata</taxon>
        <taxon>Vertebrata</taxon>
        <taxon>Euteleostomi</taxon>
        <taxon>Actinopterygii</taxon>
        <taxon>Neopterygii</taxon>
        <taxon>Teleostei</taxon>
        <taxon>Neoteleostei</taxon>
        <taxon>Acanthomorphata</taxon>
        <taxon>Anabantaria</taxon>
        <taxon>Synbranchiformes</taxon>
        <taxon>Mastacembelidae</taxon>
        <taxon>Mastacembelus</taxon>
    </lineage>
</organism>
<dbReference type="Ensembl" id="ENSMAMT00000008124.2">
    <property type="protein sequence ID" value="ENSMAMP00000007908.1"/>
    <property type="gene ID" value="ENSMAMG00000005391.2"/>
</dbReference>
<keyword evidence="1" id="KW-0433">Leucine-rich repeat</keyword>
<keyword evidence="3" id="KW-0677">Repeat</keyword>
<dbReference type="Pfam" id="PF13855">
    <property type="entry name" value="LRR_8"/>
    <property type="match status" value="1"/>
</dbReference>
<dbReference type="PROSITE" id="PS51450">
    <property type="entry name" value="LRR"/>
    <property type="match status" value="1"/>
</dbReference>
<evidence type="ECO:0000256" key="5">
    <source>
        <dbReference type="SAM" id="Phobius"/>
    </source>
</evidence>
<evidence type="ECO:0000313" key="8">
    <source>
        <dbReference type="Ensembl" id="ENSMAMP00000007908.1"/>
    </source>
</evidence>